<evidence type="ECO:0000313" key="3">
    <source>
        <dbReference type="Proteomes" id="UP000620327"/>
    </source>
</evidence>
<proteinExistence type="predicted"/>
<dbReference type="Gene3D" id="3.60.21.10">
    <property type="match status" value="1"/>
</dbReference>
<keyword evidence="3" id="KW-1185">Reference proteome</keyword>
<sequence length="197" mass="23181">MNYYIGDLHLFNRNQTDEGRNYDRRPFATVEEMNQYILERWNAKINNGDTVYILGDMAMRGKNSALLALVAQLKGKKILFRGNHDDLSDYRYQRLFEEITDYREIADSFDGKTYKLCLMHYPILMWNGQHRGSILLYAHTHNTVEEAFFQKCVKELNENKKLNVQQGKPIRAINVGCMMPYMGYEPRTLKEILSAHE</sequence>
<gene>
    <name evidence="2" type="ORF">H8Z83_13350</name>
</gene>
<evidence type="ECO:0000313" key="2">
    <source>
        <dbReference type="EMBL" id="MBC5771284.1"/>
    </source>
</evidence>
<evidence type="ECO:0000259" key="1">
    <source>
        <dbReference type="Pfam" id="PF00149"/>
    </source>
</evidence>
<feature type="domain" description="Calcineurin-like phosphoesterase" evidence="1">
    <location>
        <begin position="5"/>
        <end position="122"/>
    </location>
</feature>
<protein>
    <submittedName>
        <fullName evidence="2">Metallophosphoesterase</fullName>
    </submittedName>
</protein>
<reference evidence="2" key="1">
    <citation type="submission" date="2020-08" db="EMBL/GenBank/DDBJ databases">
        <title>Genome public.</title>
        <authorList>
            <person name="Liu C."/>
            <person name="Sun Q."/>
        </authorList>
    </citation>
    <scope>NUCLEOTIDE SEQUENCE</scope>
    <source>
        <strain evidence="2">BX15</strain>
    </source>
</reference>
<accession>A0A923ML97</accession>
<dbReference type="Pfam" id="PF00149">
    <property type="entry name" value="Metallophos"/>
    <property type="match status" value="1"/>
</dbReference>
<dbReference type="Proteomes" id="UP000620327">
    <property type="component" value="Unassembled WGS sequence"/>
</dbReference>
<dbReference type="SUPFAM" id="SSF56300">
    <property type="entry name" value="Metallo-dependent phosphatases"/>
    <property type="match status" value="1"/>
</dbReference>
<dbReference type="InterPro" id="IPR004843">
    <property type="entry name" value="Calcineurin-like_PHP"/>
</dbReference>
<dbReference type="InterPro" id="IPR029052">
    <property type="entry name" value="Metallo-depent_PP-like"/>
</dbReference>
<organism evidence="2 3">
    <name type="scientific">Dysosmobacter segnis</name>
    <dbReference type="NCBI Taxonomy" id="2763042"/>
    <lineage>
        <taxon>Bacteria</taxon>
        <taxon>Bacillati</taxon>
        <taxon>Bacillota</taxon>
        <taxon>Clostridia</taxon>
        <taxon>Eubacteriales</taxon>
        <taxon>Oscillospiraceae</taxon>
        <taxon>Dysosmobacter</taxon>
    </lineage>
</organism>
<dbReference type="EMBL" id="JACOQI010000015">
    <property type="protein sequence ID" value="MBC5771284.1"/>
    <property type="molecule type" value="Genomic_DNA"/>
</dbReference>
<name>A0A923ML97_9FIRM</name>
<dbReference type="RefSeq" id="WP_108979723.1">
    <property type="nucleotide sequence ID" value="NZ_JACOQI010000015.1"/>
</dbReference>
<dbReference type="GO" id="GO:0016787">
    <property type="term" value="F:hydrolase activity"/>
    <property type="evidence" value="ECO:0007669"/>
    <property type="project" value="InterPro"/>
</dbReference>
<dbReference type="AlphaFoldDB" id="A0A923ML97"/>
<comment type="caution">
    <text evidence="2">The sequence shown here is derived from an EMBL/GenBank/DDBJ whole genome shotgun (WGS) entry which is preliminary data.</text>
</comment>